<proteinExistence type="predicted"/>
<evidence type="ECO:0000256" key="1">
    <source>
        <dbReference type="SAM" id="MobiDB-lite"/>
    </source>
</evidence>
<feature type="compositionally biased region" description="Basic and acidic residues" evidence="1">
    <location>
        <begin position="13"/>
        <end position="22"/>
    </location>
</feature>
<organism evidence="2 3">
    <name type="scientific">Bifidobacterium animalis subsp. animalis MCC 0483</name>
    <dbReference type="NCBI Taxonomy" id="1365955"/>
    <lineage>
        <taxon>Bacteria</taxon>
        <taxon>Bacillati</taxon>
        <taxon>Actinomycetota</taxon>
        <taxon>Actinomycetes</taxon>
        <taxon>Bifidobacteriales</taxon>
        <taxon>Bifidobacteriaceae</taxon>
        <taxon>Bifidobacterium</taxon>
    </lineage>
</organism>
<protein>
    <submittedName>
        <fullName evidence="2">Uncharacterized protein</fullName>
    </submittedName>
</protein>
<accession>A0AB34T7K6</accession>
<dbReference type="AlphaFoldDB" id="A0AB34T7K6"/>
<dbReference type="Proteomes" id="UP000037239">
    <property type="component" value="Unassembled WGS sequence"/>
</dbReference>
<evidence type="ECO:0000313" key="2">
    <source>
        <dbReference type="EMBL" id="KOA48469.1"/>
    </source>
</evidence>
<dbReference type="EMBL" id="AWFK01000015">
    <property type="protein sequence ID" value="KOA48469.1"/>
    <property type="molecule type" value="Genomic_DNA"/>
</dbReference>
<evidence type="ECO:0000313" key="3">
    <source>
        <dbReference type="Proteomes" id="UP000037239"/>
    </source>
</evidence>
<comment type="caution">
    <text evidence="2">The sequence shown here is derived from an EMBL/GenBank/DDBJ whole genome shotgun (WGS) entry which is preliminary data.</text>
</comment>
<gene>
    <name evidence="2" type="ORF">BAAM0483_08540</name>
</gene>
<name>A0AB34T7K6_9BIFI</name>
<reference evidence="2 3" key="1">
    <citation type="journal article" date="2015" name="Int J Genomics">
        <title>Comparative Genomics Revealed Genetic Diversity and Species/Strain-Level Differences in Carbohydrate Metabolism of Three Probiotic Bifidobacterial Species.</title>
        <authorList>
            <person name="Odamaki T."/>
            <person name="Horigome A."/>
            <person name="Sugahara H."/>
            <person name="Hashikura N."/>
            <person name="Minami J."/>
            <person name="Xiao J.Z."/>
            <person name="Abe F."/>
        </authorList>
    </citation>
    <scope>NUCLEOTIDE SEQUENCE [LARGE SCALE GENOMIC DNA]</scope>
    <source>
        <strain evidence="2 3">MCC 0483</strain>
    </source>
</reference>
<feature type="region of interest" description="Disordered" evidence="1">
    <location>
        <begin position="1"/>
        <end position="28"/>
    </location>
</feature>
<sequence>MSTITHAPGSFERQSRTDRVEIEEIMLP</sequence>